<dbReference type="RefSeq" id="XP_026744321.1">
    <property type="nucleotide sequence ID" value="XM_026888520.1"/>
</dbReference>
<keyword evidence="11" id="KW-0482">Metalloprotease</keyword>
<dbReference type="GeneID" id="113505712"/>
<dbReference type="InterPro" id="IPR000834">
    <property type="entry name" value="Peptidase_M14"/>
</dbReference>
<dbReference type="Pfam" id="PF00246">
    <property type="entry name" value="Peptidase_M14"/>
    <property type="match status" value="2"/>
</dbReference>
<dbReference type="SUPFAM" id="SSF54897">
    <property type="entry name" value="Protease propeptides/inhibitors"/>
    <property type="match status" value="1"/>
</dbReference>
<organism evidence="17 18">
    <name type="scientific">Trichoplusia ni</name>
    <name type="common">Cabbage looper</name>
    <dbReference type="NCBI Taxonomy" id="7111"/>
    <lineage>
        <taxon>Eukaryota</taxon>
        <taxon>Metazoa</taxon>
        <taxon>Ecdysozoa</taxon>
        <taxon>Arthropoda</taxon>
        <taxon>Hexapoda</taxon>
        <taxon>Insecta</taxon>
        <taxon>Pterygota</taxon>
        <taxon>Neoptera</taxon>
        <taxon>Endopterygota</taxon>
        <taxon>Lepidoptera</taxon>
        <taxon>Glossata</taxon>
        <taxon>Ditrysia</taxon>
        <taxon>Noctuoidea</taxon>
        <taxon>Noctuidae</taxon>
        <taxon>Plusiinae</taxon>
        <taxon>Trichoplusia</taxon>
    </lineage>
</organism>
<dbReference type="GO" id="GO:0006508">
    <property type="term" value="P:proteolysis"/>
    <property type="evidence" value="ECO:0007669"/>
    <property type="project" value="UniProtKB-KW"/>
</dbReference>
<evidence type="ECO:0000313" key="18">
    <source>
        <dbReference type="RefSeq" id="XP_026744321.1"/>
    </source>
</evidence>
<evidence type="ECO:0000256" key="11">
    <source>
        <dbReference type="ARBA" id="ARBA00023049"/>
    </source>
</evidence>
<dbReference type="SMART" id="SM00631">
    <property type="entry name" value="Zn_pept"/>
    <property type="match status" value="2"/>
</dbReference>
<keyword evidence="6" id="KW-0645">Protease</keyword>
<dbReference type="Gene3D" id="3.30.70.340">
    <property type="entry name" value="Metallocarboxypeptidase-like"/>
    <property type="match status" value="1"/>
</dbReference>
<evidence type="ECO:0000256" key="8">
    <source>
        <dbReference type="ARBA" id="ARBA00022729"/>
    </source>
</evidence>
<feature type="domain" description="Peptidase M14" evidence="16">
    <location>
        <begin position="152"/>
        <end position="442"/>
    </location>
</feature>
<evidence type="ECO:0000259" key="16">
    <source>
        <dbReference type="PROSITE" id="PS52035"/>
    </source>
</evidence>
<dbReference type="PRINTS" id="PR00765">
    <property type="entry name" value="CRBOXYPTASEA"/>
</dbReference>
<dbReference type="PANTHER" id="PTHR11705:SF91">
    <property type="entry name" value="FI01817P-RELATED"/>
    <property type="match status" value="1"/>
</dbReference>
<dbReference type="Proteomes" id="UP000322000">
    <property type="component" value="Chromosome 26"/>
</dbReference>
<dbReference type="CDD" id="cd03860">
    <property type="entry name" value="M14_CP_A-B_like"/>
    <property type="match status" value="2"/>
</dbReference>
<evidence type="ECO:0000256" key="7">
    <source>
        <dbReference type="ARBA" id="ARBA00022723"/>
    </source>
</evidence>
<dbReference type="InterPro" id="IPR003146">
    <property type="entry name" value="M14A_act_pep"/>
</dbReference>
<reference evidence="18" key="1">
    <citation type="submission" date="2025-08" db="UniProtKB">
        <authorList>
            <consortium name="RefSeq"/>
        </authorList>
    </citation>
    <scope>IDENTIFICATION</scope>
</reference>
<evidence type="ECO:0000256" key="9">
    <source>
        <dbReference type="ARBA" id="ARBA00022801"/>
    </source>
</evidence>
<evidence type="ECO:0000256" key="10">
    <source>
        <dbReference type="ARBA" id="ARBA00022833"/>
    </source>
</evidence>
<evidence type="ECO:0000256" key="6">
    <source>
        <dbReference type="ARBA" id="ARBA00022670"/>
    </source>
</evidence>
<feature type="compositionally biased region" description="Basic residues" evidence="15">
    <location>
        <begin position="1"/>
        <end position="11"/>
    </location>
</feature>
<comment type="subcellular location">
    <subcellularLocation>
        <location evidence="2">Secreted</location>
    </subcellularLocation>
</comment>
<feature type="domain" description="Peptidase M14" evidence="16">
    <location>
        <begin position="755"/>
        <end position="1047"/>
    </location>
</feature>
<evidence type="ECO:0000256" key="2">
    <source>
        <dbReference type="ARBA" id="ARBA00004613"/>
    </source>
</evidence>
<dbReference type="InParanoid" id="A0A7E5WVY1"/>
<keyword evidence="17" id="KW-1185">Reference proteome</keyword>
<dbReference type="PANTHER" id="PTHR11705">
    <property type="entry name" value="PROTEASE FAMILY M14 CARBOXYPEPTIDASE A,B"/>
    <property type="match status" value="1"/>
</dbReference>
<feature type="region of interest" description="Disordered" evidence="15">
    <location>
        <begin position="1"/>
        <end position="92"/>
    </location>
</feature>
<evidence type="ECO:0000256" key="4">
    <source>
        <dbReference type="ARBA" id="ARBA00022525"/>
    </source>
</evidence>
<dbReference type="KEGG" id="tnl:113505712"/>
<feature type="compositionally biased region" description="Polar residues" evidence="15">
    <location>
        <begin position="14"/>
        <end position="30"/>
    </location>
</feature>
<feature type="active site" description="Proton donor/acceptor" evidence="14">
    <location>
        <position position="1014"/>
    </location>
</feature>
<comment type="cofactor">
    <cofactor evidence="1">
        <name>Zn(2+)</name>
        <dbReference type="ChEBI" id="CHEBI:29105"/>
    </cofactor>
</comment>
<dbReference type="PROSITE" id="PS52035">
    <property type="entry name" value="PEPTIDASE_M14"/>
    <property type="match status" value="2"/>
</dbReference>
<evidence type="ECO:0000256" key="13">
    <source>
        <dbReference type="ARBA" id="ARBA00057299"/>
    </source>
</evidence>
<dbReference type="GO" id="GO:0004181">
    <property type="term" value="F:metallocarboxypeptidase activity"/>
    <property type="evidence" value="ECO:0007669"/>
    <property type="project" value="InterPro"/>
</dbReference>
<proteinExistence type="inferred from homology"/>
<keyword evidence="8" id="KW-0732">Signal</keyword>
<dbReference type="SUPFAM" id="SSF53187">
    <property type="entry name" value="Zn-dependent exopeptidases"/>
    <property type="match status" value="2"/>
</dbReference>
<protein>
    <submittedName>
        <fullName evidence="18">Uncharacterized protein LOC113505712</fullName>
    </submittedName>
</protein>
<dbReference type="Pfam" id="PF02244">
    <property type="entry name" value="Propep_M14"/>
    <property type="match status" value="1"/>
</dbReference>
<feature type="compositionally biased region" description="Basic and acidic residues" evidence="15">
    <location>
        <begin position="31"/>
        <end position="48"/>
    </location>
</feature>
<accession>A0A7E5WVY1</accession>
<evidence type="ECO:0000256" key="15">
    <source>
        <dbReference type="SAM" id="MobiDB-lite"/>
    </source>
</evidence>
<comment type="similarity">
    <text evidence="3 14">Belongs to the peptidase M14 family.</text>
</comment>
<dbReference type="InterPro" id="IPR036990">
    <property type="entry name" value="M14A-like_propep"/>
</dbReference>
<dbReference type="AlphaFoldDB" id="A0A7E5WVY1"/>
<keyword evidence="10" id="KW-0862">Zinc</keyword>
<gene>
    <name evidence="18" type="primary">LOC113505712</name>
</gene>
<evidence type="ECO:0000256" key="12">
    <source>
        <dbReference type="ARBA" id="ARBA00023157"/>
    </source>
</evidence>
<dbReference type="Gene3D" id="3.40.630.10">
    <property type="entry name" value="Zn peptidases"/>
    <property type="match status" value="2"/>
</dbReference>
<dbReference type="GO" id="GO:0008270">
    <property type="term" value="F:zinc ion binding"/>
    <property type="evidence" value="ECO:0007669"/>
    <property type="project" value="InterPro"/>
</dbReference>
<evidence type="ECO:0000256" key="3">
    <source>
        <dbReference type="ARBA" id="ARBA00005988"/>
    </source>
</evidence>
<keyword evidence="7" id="KW-0479">Metal-binding</keyword>
<evidence type="ECO:0000256" key="5">
    <source>
        <dbReference type="ARBA" id="ARBA00022645"/>
    </source>
</evidence>
<keyword evidence="9" id="KW-0378">Hydrolase</keyword>
<evidence type="ECO:0000256" key="14">
    <source>
        <dbReference type="PROSITE-ProRule" id="PRU01379"/>
    </source>
</evidence>
<dbReference type="GO" id="GO:0005615">
    <property type="term" value="C:extracellular space"/>
    <property type="evidence" value="ECO:0007669"/>
    <property type="project" value="TreeGrafter"/>
</dbReference>
<dbReference type="OrthoDB" id="3626597at2759"/>
<feature type="compositionally biased region" description="Basic and acidic residues" evidence="15">
    <location>
        <begin position="62"/>
        <end position="83"/>
    </location>
</feature>
<evidence type="ECO:0000256" key="1">
    <source>
        <dbReference type="ARBA" id="ARBA00001947"/>
    </source>
</evidence>
<sequence>MTGSGFHRKCHMAYTSSVSRPTTPKSATLSNHREHSADRDERRHDTQRESSSAKLCYIKDGVQVKEKKSREPKPEEKREKLGRLSDVSKPPTKFYPQRIMDVHVEDNFLKNPVPVEGRPKSTPIKKINFQTRVDEKKEEEPKESTGRMDWKDYHRLSVIHKFMDDLEQDFPSLCTTGVIGQSVEGRKLKILKISNSNAGNVSVWLDAGIHAREWIAPAVNTYIADQITRHFDTMPESIRNKDWYFLPVVNPDGYEYSHTIDRLWRKNRAWHCGQCVGVDLNRNFSLGWGGKGSSDQPNNAFYRGPHPFSEPESSAMRDLFLNSGLKFKVYITLHSFGQIIIFPYACSSNLAPDYVRLLQGATAMSKAIYDTNGNTYKVGISRDVMYGAAGTSNDFSYGTVGIPYCYLIELRDKKHKFKLPKEEIEETGKEILSCIIALMEFVDNSKSSRFEKKSKDPEEPHAKIADANVERIDSVVDRSEYYIKKINNNLKHANFYLNKNSDGDIKWDVQKFDCEVQKGDSFIKTKVSQFPESDSGTQKCEHYVRQDDRYVLKQESEHYEPKVLCESKNSFDRKVEYFEKKVEQMRDTLSQNENIFDEDSDTYSVKDKYCHITDDDFPEKSLVGRQQSSEEADLSMKIHLKMFIKHLRYKSYREDLRVISMDEIFGGILFFMLQFIKAAKRQSINIWKEERSTMDIMVDGNRTGQVAGMLHEREIPYSVAIPDVTDLLEKENGSRQSIPRRAYFLIPGLTMDWKNYHRLDAIYAFMDNLAAEYPYLCQVSVIGKSVEGRDIKMLKISNGNENNAGVWIDGAIHPREWISPSVVTYIADQIVRTFNELPSSVTNKDWYILPVMNPDGYEYTHTHDRMWRKNRARYGECVGVDLNRNFSYGFGEKGDEGSSDDPGNIFYRGPKAFSEPETAAVKRAIVEAKTAFKVFLSFHSYGEVIIFPWGYTSEPCPDYVELLEGGTAMAKAIHQVNGHTYKVGSTKDLMYYAAGTSIDWSYAVTNIPYSYMVELRGKTHRFLLPKEEIITTCVEVLNGVYRLMDFVDRRCKGTDTCPCPK</sequence>
<keyword evidence="12" id="KW-1015">Disulfide bond</keyword>
<keyword evidence="4" id="KW-0964">Secreted</keyword>
<evidence type="ECO:0000313" key="17">
    <source>
        <dbReference type="Proteomes" id="UP000322000"/>
    </source>
</evidence>
<feature type="active site" description="Proton donor/acceptor" evidence="14">
    <location>
        <position position="409"/>
    </location>
</feature>
<keyword evidence="5" id="KW-0121">Carboxypeptidase</keyword>
<comment type="function">
    <text evidence="13">Involved in the digestion of the blood meal.</text>
</comment>
<dbReference type="FunFam" id="3.40.630.10:FF:000040">
    <property type="entry name" value="zinc carboxypeptidase"/>
    <property type="match status" value="2"/>
</dbReference>
<name>A0A7E5WVY1_TRINI</name>